<dbReference type="InterPro" id="IPR026968">
    <property type="entry name" value="PcaD/CatD"/>
</dbReference>
<dbReference type="InterPro" id="IPR000073">
    <property type="entry name" value="AB_hydrolase_1"/>
</dbReference>
<dbReference type="OrthoDB" id="9793083at2"/>
<dbReference type="InterPro" id="IPR029058">
    <property type="entry name" value="AB_hydrolase_fold"/>
</dbReference>
<keyword evidence="3" id="KW-0378">Hydrolase</keyword>
<evidence type="ECO:0000313" key="3">
    <source>
        <dbReference type="EMBL" id="RIX99660.1"/>
    </source>
</evidence>
<dbReference type="PRINTS" id="PR00111">
    <property type="entry name" value="ABHYDROLASE"/>
</dbReference>
<dbReference type="PANTHER" id="PTHR33570:SF2">
    <property type="entry name" value="CARBOXYMUCONOLACTONE DECARBOXYLASE-LIKE DOMAIN-CONTAINING PROTEIN"/>
    <property type="match status" value="1"/>
</dbReference>
<dbReference type="Proteomes" id="UP000265750">
    <property type="component" value="Unassembled WGS sequence"/>
</dbReference>
<feature type="domain" description="Carboxymuconolactone decarboxylase-like" evidence="2">
    <location>
        <begin position="301"/>
        <end position="383"/>
    </location>
</feature>
<comment type="caution">
    <text evidence="3">The sequence shown here is derived from an EMBL/GenBank/DDBJ whole genome shotgun (WGS) entry which is preliminary data.</text>
</comment>
<dbReference type="InterPro" id="IPR029032">
    <property type="entry name" value="AhpD-like"/>
</dbReference>
<reference evidence="4" key="1">
    <citation type="submission" date="2018-09" db="EMBL/GenBank/DDBJ databases">
        <authorList>
            <person name="Tuo L."/>
        </authorList>
    </citation>
    <scope>NUCLEOTIDE SEQUENCE [LARGE SCALE GENOMIC DNA]</scope>
    <source>
        <strain evidence="4">M2BS4Y-1</strain>
    </source>
</reference>
<evidence type="ECO:0000313" key="4">
    <source>
        <dbReference type="Proteomes" id="UP000265750"/>
    </source>
</evidence>
<dbReference type="EC" id="3.1.1.24" evidence="3"/>
<dbReference type="GO" id="GO:0042952">
    <property type="term" value="P:beta-ketoadipate pathway"/>
    <property type="evidence" value="ECO:0007669"/>
    <property type="project" value="InterPro"/>
</dbReference>
<dbReference type="EMBL" id="QYRN01000007">
    <property type="protein sequence ID" value="RIX99660.1"/>
    <property type="molecule type" value="Genomic_DNA"/>
</dbReference>
<protein>
    <submittedName>
        <fullName evidence="3">3-oxoadipate enol-lactonase</fullName>
        <ecNumber evidence="3">3.1.1.24</ecNumber>
    </submittedName>
</protein>
<dbReference type="GO" id="GO:0047570">
    <property type="term" value="F:3-oxoadipate enol-lactonase activity"/>
    <property type="evidence" value="ECO:0007669"/>
    <property type="project" value="UniProtKB-EC"/>
</dbReference>
<dbReference type="Gene3D" id="3.40.50.1820">
    <property type="entry name" value="alpha/beta hydrolase"/>
    <property type="match status" value="1"/>
</dbReference>
<dbReference type="GO" id="GO:0051920">
    <property type="term" value="F:peroxiredoxin activity"/>
    <property type="evidence" value="ECO:0007669"/>
    <property type="project" value="InterPro"/>
</dbReference>
<dbReference type="SUPFAM" id="SSF69118">
    <property type="entry name" value="AhpD-like"/>
    <property type="match status" value="1"/>
</dbReference>
<dbReference type="Pfam" id="PF00561">
    <property type="entry name" value="Abhydrolase_1"/>
    <property type="match status" value="1"/>
</dbReference>
<dbReference type="NCBIfam" id="TIGR02427">
    <property type="entry name" value="protocat_pcaD"/>
    <property type="match status" value="1"/>
</dbReference>
<sequence>MAFVGANAIAIHHRLDGRRGADRLVFLNSLGSDLRIWEEVVAHLADRFEILTFDMRGHGLSEVTPGPYTIAGLADDLLGLMDAFGWRSASLVGLSIGGLIAQHAAIHAPERVERLVLLDTAARIGTAESWSARIEAVRAGGLAAIGETVLRGWVSQAFLGAHPARLAGWRAMMEATPPEGYIAACAALREADHTALVSRIAAPTLAIAGEDDRSTTPDLVRATAERIPGARFAVIAGAAHLPCLERPAELAALIADHVGGAAGAGDGPVDRLAAGMAVRRSVLGDAHVDRASAATTPFDAPFQRFITEGAWGSVWSRPHFTRRERSIVTLALLAALGQDEEVAMHVRATHNTGASADDIAEAMLHVAVYAGVPAANHAIKIAKKTLADMEETVR</sequence>
<dbReference type="SUPFAM" id="SSF53474">
    <property type="entry name" value="alpha/beta-Hydrolases"/>
    <property type="match status" value="1"/>
</dbReference>
<dbReference type="InterPro" id="IPR003779">
    <property type="entry name" value="CMD-like"/>
</dbReference>
<proteinExistence type="predicted"/>
<dbReference type="RefSeq" id="WP_119540791.1">
    <property type="nucleotide sequence ID" value="NZ_QYRN01000007.1"/>
</dbReference>
<dbReference type="InterPro" id="IPR052512">
    <property type="entry name" value="4CMD/NDH-1_regulator"/>
</dbReference>
<dbReference type="Pfam" id="PF02627">
    <property type="entry name" value="CMD"/>
    <property type="match status" value="1"/>
</dbReference>
<dbReference type="PANTHER" id="PTHR33570">
    <property type="entry name" value="4-CARBOXYMUCONOLACTONE DECARBOXYLASE FAMILY PROTEIN"/>
    <property type="match status" value="1"/>
</dbReference>
<keyword evidence="4" id="KW-1185">Reference proteome</keyword>
<dbReference type="Gene3D" id="1.20.1290.10">
    <property type="entry name" value="AhpD-like"/>
    <property type="match status" value="1"/>
</dbReference>
<dbReference type="InterPro" id="IPR012788">
    <property type="entry name" value="Decarb_PcaC"/>
</dbReference>
<feature type="domain" description="AB hydrolase-1" evidence="1">
    <location>
        <begin position="23"/>
        <end position="131"/>
    </location>
</feature>
<organism evidence="3 4">
    <name type="scientific">Aureimonas flava</name>
    <dbReference type="NCBI Taxonomy" id="2320271"/>
    <lineage>
        <taxon>Bacteria</taxon>
        <taxon>Pseudomonadati</taxon>
        <taxon>Pseudomonadota</taxon>
        <taxon>Alphaproteobacteria</taxon>
        <taxon>Hyphomicrobiales</taxon>
        <taxon>Aurantimonadaceae</taxon>
        <taxon>Aureimonas</taxon>
    </lineage>
</organism>
<name>A0A3A1WKJ4_9HYPH</name>
<accession>A0A3A1WKJ4</accession>
<dbReference type="AlphaFoldDB" id="A0A3A1WKJ4"/>
<evidence type="ECO:0000259" key="1">
    <source>
        <dbReference type="Pfam" id="PF00561"/>
    </source>
</evidence>
<dbReference type="NCBIfam" id="TIGR02425">
    <property type="entry name" value="decarb_PcaC"/>
    <property type="match status" value="1"/>
</dbReference>
<gene>
    <name evidence="3" type="primary">pcaD</name>
    <name evidence="3" type="ORF">D3218_14440</name>
</gene>
<evidence type="ECO:0000259" key="2">
    <source>
        <dbReference type="Pfam" id="PF02627"/>
    </source>
</evidence>